<reference evidence="2 3" key="1">
    <citation type="journal article" date="2016" name="Nat. Commun.">
        <title>Thousands of microbial genomes shed light on interconnected biogeochemical processes in an aquifer system.</title>
        <authorList>
            <person name="Anantharaman K."/>
            <person name="Brown C.T."/>
            <person name="Hug L.A."/>
            <person name="Sharon I."/>
            <person name="Castelle C.J."/>
            <person name="Probst A.J."/>
            <person name="Thomas B.C."/>
            <person name="Singh A."/>
            <person name="Wilkins M.J."/>
            <person name="Karaoz U."/>
            <person name="Brodie E.L."/>
            <person name="Williams K.H."/>
            <person name="Hubbard S.S."/>
            <person name="Banfield J.F."/>
        </authorList>
    </citation>
    <scope>NUCLEOTIDE SEQUENCE [LARGE SCALE GENOMIC DNA]</scope>
</reference>
<sequence length="160" mass="17860">MPAPAPLPQITTPPRPKPPVKTFENTEYDPSSELSRMVSTIGEQIAGSPPAAQEYNPQELHPFGANPEVLSQNDQNFVRQRMAQLDAGLNKIRKEEKQKNEQQKAAQEERKAVFLRRKKEAQGSGEVQGKKRKSMMQRVMGIVRKDKQGGTGEVGKKPSQ</sequence>
<feature type="region of interest" description="Disordered" evidence="1">
    <location>
        <begin position="1"/>
        <end position="69"/>
    </location>
</feature>
<dbReference type="Proteomes" id="UP000178319">
    <property type="component" value="Unassembled WGS sequence"/>
</dbReference>
<dbReference type="AlphaFoldDB" id="A0A1G1V5N7"/>
<protein>
    <submittedName>
        <fullName evidence="2">Uncharacterized protein</fullName>
    </submittedName>
</protein>
<evidence type="ECO:0000313" key="3">
    <source>
        <dbReference type="Proteomes" id="UP000178319"/>
    </source>
</evidence>
<evidence type="ECO:0000256" key="1">
    <source>
        <dbReference type="SAM" id="MobiDB-lite"/>
    </source>
</evidence>
<feature type="region of interest" description="Disordered" evidence="1">
    <location>
        <begin position="91"/>
        <end position="110"/>
    </location>
</feature>
<gene>
    <name evidence="2" type="ORF">A3D26_00705</name>
</gene>
<accession>A0A1G1V5N7</accession>
<feature type="compositionally biased region" description="Basic and acidic residues" evidence="1">
    <location>
        <begin position="92"/>
        <end position="110"/>
    </location>
</feature>
<dbReference type="STRING" id="1797516.A3D26_00705"/>
<evidence type="ECO:0000313" key="2">
    <source>
        <dbReference type="EMBL" id="OGY10667.1"/>
    </source>
</evidence>
<name>A0A1G1V5N7_9BACT</name>
<proteinExistence type="predicted"/>
<organism evidence="2 3">
    <name type="scientific">Candidatus Blackburnbacteria bacterium RIFCSPHIGHO2_02_FULL_44_20</name>
    <dbReference type="NCBI Taxonomy" id="1797516"/>
    <lineage>
        <taxon>Bacteria</taxon>
        <taxon>Candidatus Blackburniibacteriota</taxon>
    </lineage>
</organism>
<feature type="compositionally biased region" description="Pro residues" evidence="1">
    <location>
        <begin position="1"/>
        <end position="19"/>
    </location>
</feature>
<comment type="caution">
    <text evidence="2">The sequence shown here is derived from an EMBL/GenBank/DDBJ whole genome shotgun (WGS) entry which is preliminary data.</text>
</comment>
<feature type="compositionally biased region" description="Polar residues" evidence="1">
    <location>
        <begin position="23"/>
        <end position="42"/>
    </location>
</feature>
<feature type="region of interest" description="Disordered" evidence="1">
    <location>
        <begin position="115"/>
        <end position="136"/>
    </location>
</feature>
<dbReference type="EMBL" id="MHBZ01000031">
    <property type="protein sequence ID" value="OGY10667.1"/>
    <property type="molecule type" value="Genomic_DNA"/>
</dbReference>